<evidence type="ECO:0000313" key="2">
    <source>
        <dbReference type="Proteomes" id="UP001359559"/>
    </source>
</evidence>
<gene>
    <name evidence="1" type="ORF">RJT34_16269</name>
</gene>
<protein>
    <submittedName>
        <fullName evidence="1">Uncharacterized protein</fullName>
    </submittedName>
</protein>
<proteinExistence type="predicted"/>
<accession>A0AAN9PDI4</accession>
<dbReference type="EMBL" id="JAYKXN010000004">
    <property type="protein sequence ID" value="KAK7293404.1"/>
    <property type="molecule type" value="Genomic_DNA"/>
</dbReference>
<name>A0AAN9PDI4_CLITE</name>
<sequence>MAQKKKDGEYTSTATREITEKIDELTSLSAEGSLSISGREDILSIAIGHPEHNGRVRGVGQRIGIRQYFGKPPGRKGLGSSNVTRDEIMHIREEIRQEVTQQVEEQVTK</sequence>
<dbReference type="PANTHER" id="PTHR33018:SF34">
    <property type="entry name" value="OS02G0472350 PROTEIN"/>
    <property type="match status" value="1"/>
</dbReference>
<comment type="caution">
    <text evidence="1">The sequence shown here is derived from an EMBL/GenBank/DDBJ whole genome shotgun (WGS) entry which is preliminary data.</text>
</comment>
<keyword evidence="2" id="KW-1185">Reference proteome</keyword>
<evidence type="ECO:0000313" key="1">
    <source>
        <dbReference type="EMBL" id="KAK7293404.1"/>
    </source>
</evidence>
<dbReference type="Proteomes" id="UP001359559">
    <property type="component" value="Unassembled WGS sequence"/>
</dbReference>
<reference evidence="1 2" key="1">
    <citation type="submission" date="2024-01" db="EMBL/GenBank/DDBJ databases">
        <title>The genomes of 5 underutilized Papilionoideae crops provide insights into root nodulation and disease resistance.</title>
        <authorList>
            <person name="Yuan L."/>
        </authorList>
    </citation>
    <scope>NUCLEOTIDE SEQUENCE [LARGE SCALE GENOMIC DNA]</scope>
    <source>
        <strain evidence="1">LY-2023</strain>
        <tissue evidence="1">Leaf</tissue>
    </source>
</reference>
<dbReference type="PANTHER" id="PTHR33018">
    <property type="entry name" value="OS10G0338966 PROTEIN-RELATED"/>
    <property type="match status" value="1"/>
</dbReference>
<dbReference type="AlphaFoldDB" id="A0AAN9PDI4"/>
<organism evidence="1 2">
    <name type="scientific">Clitoria ternatea</name>
    <name type="common">Butterfly pea</name>
    <dbReference type="NCBI Taxonomy" id="43366"/>
    <lineage>
        <taxon>Eukaryota</taxon>
        <taxon>Viridiplantae</taxon>
        <taxon>Streptophyta</taxon>
        <taxon>Embryophyta</taxon>
        <taxon>Tracheophyta</taxon>
        <taxon>Spermatophyta</taxon>
        <taxon>Magnoliopsida</taxon>
        <taxon>eudicotyledons</taxon>
        <taxon>Gunneridae</taxon>
        <taxon>Pentapetalae</taxon>
        <taxon>rosids</taxon>
        <taxon>fabids</taxon>
        <taxon>Fabales</taxon>
        <taxon>Fabaceae</taxon>
        <taxon>Papilionoideae</taxon>
        <taxon>50 kb inversion clade</taxon>
        <taxon>NPAAA clade</taxon>
        <taxon>indigoferoid/millettioid clade</taxon>
        <taxon>Phaseoleae</taxon>
        <taxon>Clitoria</taxon>
    </lineage>
</organism>